<dbReference type="Gene3D" id="1.10.8.260">
    <property type="entry name" value="HI0933 insert domain-like"/>
    <property type="match status" value="1"/>
</dbReference>
<dbReference type="Pfam" id="PF22780">
    <property type="entry name" value="HI0933_like_1st"/>
    <property type="match status" value="1"/>
</dbReference>
<dbReference type="RefSeq" id="WP_200065415.1">
    <property type="nucleotide sequence ID" value="NZ_JAEHFW010000001.1"/>
</dbReference>
<comment type="caution">
    <text evidence="6">The sequence shown here is derived from an EMBL/GenBank/DDBJ whole genome shotgun (WGS) entry which is preliminary data.</text>
</comment>
<protein>
    <submittedName>
        <fullName evidence="6">NAD(P)/FAD-dependent oxidoreductase</fullName>
    </submittedName>
</protein>
<evidence type="ECO:0000256" key="1">
    <source>
        <dbReference type="ARBA" id="ARBA00001974"/>
    </source>
</evidence>
<dbReference type="PRINTS" id="PR00411">
    <property type="entry name" value="PNDRDTASEI"/>
</dbReference>
<dbReference type="PANTHER" id="PTHR42887:SF2">
    <property type="entry name" value="OS12G0638800 PROTEIN"/>
    <property type="match status" value="1"/>
</dbReference>
<evidence type="ECO:0000259" key="5">
    <source>
        <dbReference type="Pfam" id="PF22780"/>
    </source>
</evidence>
<comment type="cofactor">
    <cofactor evidence="1">
        <name>FAD</name>
        <dbReference type="ChEBI" id="CHEBI:57692"/>
    </cofactor>
</comment>
<evidence type="ECO:0000256" key="2">
    <source>
        <dbReference type="ARBA" id="ARBA00022630"/>
    </source>
</evidence>
<dbReference type="Gene3D" id="2.40.30.10">
    <property type="entry name" value="Translation factors"/>
    <property type="match status" value="1"/>
</dbReference>
<sequence length="404" mass="44370">MTANLTKQTHFDAIIIGGGACGLMCAVQAGFLGKRTLVLEKNDKPGAKILISGGGRCNYTNLYATPAQFLSQNEHFCRSAFAQWTVDDTISFFETYGISGKEKTLGQLFPVSDKSKDIVKVFTDLCRDMEQPIWCDTEVTDIIQIEDGFIVKFNKNGEQQNITCQKVVIASGGLPIPKMGATDFGLRTARKFGLDITETNPALVPLTITGKDQPWYEKLSGNSVFCRVWNDRASFEENILFTHWGLSGPAILQISSYWKPGEYIYIDLLPGADIIDMIITERAENGKKMLLAYLSGLFTRKFAEALSDYVPAEKNLASLSKAELDGLGSLIHEFKVKPAGTKGYDKAEVMSGGVNTDELSSKTLEAKKISGLFFGGECVDVTGWLGGYNFQWAWASGFVIAQNL</sequence>
<proteinExistence type="predicted"/>
<dbReference type="AlphaFoldDB" id="A0A934UMF2"/>
<evidence type="ECO:0000313" key="7">
    <source>
        <dbReference type="Proteomes" id="UP000613193"/>
    </source>
</evidence>
<evidence type="ECO:0000256" key="3">
    <source>
        <dbReference type="ARBA" id="ARBA00022827"/>
    </source>
</evidence>
<evidence type="ECO:0000313" key="6">
    <source>
        <dbReference type="EMBL" id="MBK0378970.1"/>
    </source>
</evidence>
<gene>
    <name evidence="6" type="ORF">I5M19_06610</name>
</gene>
<dbReference type="EMBL" id="JAEHFW010000001">
    <property type="protein sequence ID" value="MBK0378970.1"/>
    <property type="molecule type" value="Genomic_DNA"/>
</dbReference>
<organism evidence="6 7">
    <name type="scientific">Mucilaginibacter segetis</name>
    <dbReference type="NCBI Taxonomy" id="2793071"/>
    <lineage>
        <taxon>Bacteria</taxon>
        <taxon>Pseudomonadati</taxon>
        <taxon>Bacteroidota</taxon>
        <taxon>Sphingobacteriia</taxon>
        <taxon>Sphingobacteriales</taxon>
        <taxon>Sphingobacteriaceae</taxon>
        <taxon>Mucilaginibacter</taxon>
    </lineage>
</organism>
<dbReference type="Proteomes" id="UP000613193">
    <property type="component" value="Unassembled WGS sequence"/>
</dbReference>
<dbReference type="InterPro" id="IPR004792">
    <property type="entry name" value="BaiN-like"/>
</dbReference>
<dbReference type="PANTHER" id="PTHR42887">
    <property type="entry name" value="OS12G0638800 PROTEIN"/>
    <property type="match status" value="1"/>
</dbReference>
<reference evidence="6" key="1">
    <citation type="submission" date="2020-12" db="EMBL/GenBank/DDBJ databases">
        <title>Bacterial novel species Mucilaginibacter sp. SD-g isolated from soil.</title>
        <authorList>
            <person name="Jung H.-Y."/>
        </authorList>
    </citation>
    <scope>NUCLEOTIDE SEQUENCE</scope>
    <source>
        <strain evidence="6">SD-g</strain>
    </source>
</reference>
<keyword evidence="2" id="KW-0285">Flavoprotein</keyword>
<dbReference type="InterPro" id="IPR036188">
    <property type="entry name" value="FAD/NAD-bd_sf"/>
</dbReference>
<keyword evidence="3" id="KW-0274">FAD</keyword>
<dbReference type="InterPro" id="IPR023166">
    <property type="entry name" value="BaiN-like_dom_sf"/>
</dbReference>
<dbReference type="InterPro" id="IPR057661">
    <property type="entry name" value="RsdA/BaiN/AoA(So)_Rossmann"/>
</dbReference>
<dbReference type="Pfam" id="PF03486">
    <property type="entry name" value="HI0933_like"/>
    <property type="match status" value="1"/>
</dbReference>
<accession>A0A934UMF2</accession>
<dbReference type="Gene3D" id="3.50.50.60">
    <property type="entry name" value="FAD/NAD(P)-binding domain"/>
    <property type="match status" value="1"/>
</dbReference>
<feature type="domain" description="RsdA/BaiN/AoA(So)-like insert" evidence="5">
    <location>
        <begin position="201"/>
        <end position="349"/>
    </location>
</feature>
<feature type="domain" description="RsdA/BaiN/AoA(So)-like Rossmann fold-like" evidence="4">
    <location>
        <begin position="12"/>
        <end position="402"/>
    </location>
</feature>
<dbReference type="InterPro" id="IPR055178">
    <property type="entry name" value="RsdA/BaiN/AoA(So)-like_dom"/>
</dbReference>
<name>A0A934UMF2_9SPHI</name>
<dbReference type="SUPFAM" id="SSF51905">
    <property type="entry name" value="FAD/NAD(P)-binding domain"/>
    <property type="match status" value="1"/>
</dbReference>
<dbReference type="SUPFAM" id="SSF160996">
    <property type="entry name" value="HI0933 insert domain-like"/>
    <property type="match status" value="1"/>
</dbReference>
<keyword evidence="7" id="KW-1185">Reference proteome</keyword>
<evidence type="ECO:0000259" key="4">
    <source>
        <dbReference type="Pfam" id="PF03486"/>
    </source>
</evidence>
<dbReference type="NCBIfam" id="TIGR00275">
    <property type="entry name" value="aminoacetone oxidase family FAD-binding enzyme"/>
    <property type="match status" value="1"/>
</dbReference>